<dbReference type="Pfam" id="PF01031">
    <property type="entry name" value="Dynamin_M"/>
    <property type="match status" value="1"/>
</dbReference>
<evidence type="ECO:0000256" key="3">
    <source>
        <dbReference type="SAM" id="Coils"/>
    </source>
</evidence>
<evidence type="ECO:0008006" key="9">
    <source>
        <dbReference type="Google" id="ProtNLM"/>
    </source>
</evidence>
<dbReference type="PANTHER" id="PTHR11566:SF149">
    <property type="entry name" value="GTPASE, PUTATIVE (AFU_ORTHOLOGUE AFUA_6G11890)-RELATED"/>
    <property type="match status" value="1"/>
</dbReference>
<dbReference type="GO" id="GO:0005874">
    <property type="term" value="C:microtubule"/>
    <property type="evidence" value="ECO:0007669"/>
    <property type="project" value="TreeGrafter"/>
</dbReference>
<dbReference type="InterPro" id="IPR027417">
    <property type="entry name" value="P-loop_NTPase"/>
</dbReference>
<proteinExistence type="predicted"/>
<dbReference type="InterPro" id="IPR020850">
    <property type="entry name" value="GED_dom"/>
</dbReference>
<comment type="caution">
    <text evidence="7">The sequence shown here is derived from an EMBL/GenBank/DDBJ whole genome shotgun (WGS) entry which is preliminary data.</text>
</comment>
<dbReference type="GO" id="GO:0003924">
    <property type="term" value="F:GTPase activity"/>
    <property type="evidence" value="ECO:0007669"/>
    <property type="project" value="InterPro"/>
</dbReference>
<keyword evidence="2" id="KW-0342">GTP-binding</keyword>
<dbReference type="InterPro" id="IPR000375">
    <property type="entry name" value="Dynamin_stalk"/>
</dbReference>
<dbReference type="Gene3D" id="3.40.50.300">
    <property type="entry name" value="P-loop containing nucleotide triphosphate hydrolases"/>
    <property type="match status" value="1"/>
</dbReference>
<sequence length="749" mass="84439">MEEAAEHSINLDAALGELNSTAASDLLNTIDNLRELQVGEIVNLPQIIVVGDQSSGKSSVLEAISGLRFPTKGGVCTRFATELVIRRAPETNIDVRINSAGPDSPRLFHWTDFDNNVLPQIIREAADQMGIRLGSTKAFSRDVLRIEVTGPQVPSLTLVDLPGFFHSETEEQTREDKEIVRQIAEHYMKQPKSIILAVVSANLNLANQIVLEKARKHDPNRERTLGVITKPDLAGQGSEDEKKYLQLAKAQESVNKLKLGWHILRNRPQGMEYITTDDRDAQEESFFRTGAWSTISRESRGIAPLRRKLSKILLAHIQKTLPSLVKEIEAALSTRQSALEKLGKPREETEDLRAYLLEIAEKFQRLVRDGVEGRYHHEFFGELNDARDNRKLRALLRRLNSAFYVTLVTKGVDRKVHWENERPQFQEETISWVQDEEAPEYLQPCLSLFDRFPDPASIFEADLHEELEQLAAANQGTEFPGLPNANLGFQLFRMQVRPWHGIAEFYLEQVTSFAKSFVEELFIHVIGADSQTATAILVGYVDPWFQSKRDVLADKLREVLRPYESAYGPSLDVEFHTTLQSMTIGREAGRIASYLQEVFPASFTERAGKGLTLDQVEQALCNMQNDRASEFGIEKVVDMTETHFQISIKTFAQNVVNLAAENCLISDIHAILTPSKVIRMSEERLRELASESEDVQGKRRTLRHEVGILRSGLVICQQSHPRQRTVLPGAFTNGPSLPRSRESSSTSSE</sequence>
<dbReference type="PRINTS" id="PR00195">
    <property type="entry name" value="DYNAMIN"/>
</dbReference>
<dbReference type="Proteomes" id="UP000286045">
    <property type="component" value="Unassembled WGS sequence"/>
</dbReference>
<dbReference type="GO" id="GO:0000266">
    <property type="term" value="P:mitochondrial fission"/>
    <property type="evidence" value="ECO:0007669"/>
    <property type="project" value="TreeGrafter"/>
</dbReference>
<dbReference type="CDD" id="cd08771">
    <property type="entry name" value="DLP_1"/>
    <property type="match status" value="1"/>
</dbReference>
<dbReference type="PROSITE" id="PS51718">
    <property type="entry name" value="G_DYNAMIN_2"/>
    <property type="match status" value="1"/>
</dbReference>
<feature type="domain" description="Dynamin-type G" evidence="6">
    <location>
        <begin position="41"/>
        <end position="322"/>
    </location>
</feature>
<dbReference type="InterPro" id="IPR001401">
    <property type="entry name" value="Dynamin_GTPase"/>
</dbReference>
<accession>A0A439CPW5</accession>
<dbReference type="FunFam" id="3.40.50.300:FF:001425">
    <property type="entry name" value="Dynamin GTPase, putative"/>
    <property type="match status" value="1"/>
</dbReference>
<dbReference type="GO" id="GO:0048312">
    <property type="term" value="P:intracellular distribution of mitochondria"/>
    <property type="evidence" value="ECO:0007669"/>
    <property type="project" value="TreeGrafter"/>
</dbReference>
<keyword evidence="8" id="KW-1185">Reference proteome</keyword>
<feature type="region of interest" description="Disordered" evidence="4">
    <location>
        <begin position="726"/>
        <end position="749"/>
    </location>
</feature>
<evidence type="ECO:0000256" key="1">
    <source>
        <dbReference type="ARBA" id="ARBA00022741"/>
    </source>
</evidence>
<feature type="compositionally biased region" description="Low complexity" evidence="4">
    <location>
        <begin position="735"/>
        <end position="749"/>
    </location>
</feature>
<evidence type="ECO:0000259" key="5">
    <source>
        <dbReference type="PROSITE" id="PS51388"/>
    </source>
</evidence>
<gene>
    <name evidence="7" type="ORF">EKO27_g10927</name>
</gene>
<dbReference type="GO" id="GO:0016559">
    <property type="term" value="P:peroxisome fission"/>
    <property type="evidence" value="ECO:0007669"/>
    <property type="project" value="TreeGrafter"/>
</dbReference>
<keyword evidence="1" id="KW-0547">Nucleotide-binding</keyword>
<dbReference type="GO" id="GO:0016020">
    <property type="term" value="C:membrane"/>
    <property type="evidence" value="ECO:0007669"/>
    <property type="project" value="TreeGrafter"/>
</dbReference>
<dbReference type="SUPFAM" id="SSF52540">
    <property type="entry name" value="P-loop containing nucleoside triphosphate hydrolases"/>
    <property type="match status" value="1"/>
</dbReference>
<dbReference type="PANTHER" id="PTHR11566">
    <property type="entry name" value="DYNAMIN"/>
    <property type="match status" value="1"/>
</dbReference>
<keyword evidence="3" id="KW-0175">Coiled coil</keyword>
<dbReference type="GO" id="GO:0005739">
    <property type="term" value="C:mitochondrion"/>
    <property type="evidence" value="ECO:0007669"/>
    <property type="project" value="TreeGrafter"/>
</dbReference>
<evidence type="ECO:0000259" key="6">
    <source>
        <dbReference type="PROSITE" id="PS51718"/>
    </source>
</evidence>
<evidence type="ECO:0000313" key="7">
    <source>
        <dbReference type="EMBL" id="RWA04181.1"/>
    </source>
</evidence>
<dbReference type="GO" id="GO:0006897">
    <property type="term" value="P:endocytosis"/>
    <property type="evidence" value="ECO:0007669"/>
    <property type="project" value="TreeGrafter"/>
</dbReference>
<evidence type="ECO:0000256" key="2">
    <source>
        <dbReference type="ARBA" id="ARBA00023134"/>
    </source>
</evidence>
<dbReference type="STRING" id="363999.A0A439CPW5"/>
<dbReference type="PROSITE" id="PS51388">
    <property type="entry name" value="GED"/>
    <property type="match status" value="1"/>
</dbReference>
<dbReference type="EMBL" id="RYZI01000616">
    <property type="protein sequence ID" value="RWA04181.1"/>
    <property type="molecule type" value="Genomic_DNA"/>
</dbReference>
<feature type="domain" description="GED" evidence="5">
    <location>
        <begin position="633"/>
        <end position="724"/>
    </location>
</feature>
<dbReference type="Pfam" id="PF00350">
    <property type="entry name" value="Dynamin_N"/>
    <property type="match status" value="1"/>
</dbReference>
<evidence type="ECO:0000313" key="8">
    <source>
        <dbReference type="Proteomes" id="UP000286045"/>
    </source>
</evidence>
<dbReference type="GO" id="GO:0005525">
    <property type="term" value="F:GTP binding"/>
    <property type="evidence" value="ECO:0007669"/>
    <property type="project" value="InterPro"/>
</dbReference>
<evidence type="ECO:0000256" key="4">
    <source>
        <dbReference type="SAM" id="MobiDB-lite"/>
    </source>
</evidence>
<organism evidence="7 8">
    <name type="scientific">Xylaria grammica</name>
    <dbReference type="NCBI Taxonomy" id="363999"/>
    <lineage>
        <taxon>Eukaryota</taxon>
        <taxon>Fungi</taxon>
        <taxon>Dikarya</taxon>
        <taxon>Ascomycota</taxon>
        <taxon>Pezizomycotina</taxon>
        <taxon>Sordariomycetes</taxon>
        <taxon>Xylariomycetidae</taxon>
        <taxon>Xylariales</taxon>
        <taxon>Xylariaceae</taxon>
        <taxon>Xylaria</taxon>
    </lineage>
</organism>
<dbReference type="InterPro" id="IPR030381">
    <property type="entry name" value="G_DYNAMIN_dom"/>
</dbReference>
<feature type="coiled-coil region" evidence="3">
    <location>
        <begin position="678"/>
        <end position="705"/>
    </location>
</feature>
<name>A0A439CPW5_9PEZI</name>
<reference evidence="7 8" key="1">
    <citation type="submission" date="2018-12" db="EMBL/GenBank/DDBJ databases">
        <title>Draft genome sequence of Xylaria grammica IHI A82.</title>
        <authorList>
            <person name="Buettner E."/>
            <person name="Kellner H."/>
        </authorList>
    </citation>
    <scope>NUCLEOTIDE SEQUENCE [LARGE SCALE GENOMIC DNA]</scope>
    <source>
        <strain evidence="7 8">IHI A82</strain>
    </source>
</reference>
<dbReference type="AlphaFoldDB" id="A0A439CPW5"/>
<dbReference type="InterPro" id="IPR045063">
    <property type="entry name" value="Dynamin_N"/>
</dbReference>
<dbReference type="SMART" id="SM00053">
    <property type="entry name" value="DYNc"/>
    <property type="match status" value="1"/>
</dbReference>
<dbReference type="GO" id="GO:0008017">
    <property type="term" value="F:microtubule binding"/>
    <property type="evidence" value="ECO:0007669"/>
    <property type="project" value="TreeGrafter"/>
</dbReference>
<protein>
    <recommendedName>
        <fullName evidence="9">GED domain-containing protein</fullName>
    </recommendedName>
</protein>
<dbReference type="InterPro" id="IPR022812">
    <property type="entry name" value="Dynamin"/>
</dbReference>